<dbReference type="PROSITE" id="PS50920">
    <property type="entry name" value="SOLCAR"/>
    <property type="match status" value="3"/>
</dbReference>
<keyword evidence="11" id="KW-0315">Glutamine amidotransferase</keyword>
<keyword evidence="8 15" id="KW-0332">GMP biosynthesis</keyword>
<dbReference type="PANTHER" id="PTHR11922">
    <property type="entry name" value="GMP SYNTHASE-RELATED"/>
    <property type="match status" value="1"/>
</dbReference>
<dbReference type="Gene3D" id="1.50.40.10">
    <property type="entry name" value="Mitochondrial carrier domain"/>
    <property type="match status" value="2"/>
</dbReference>
<keyword evidence="5" id="KW-0436">Ligase</keyword>
<evidence type="ECO:0000313" key="17">
    <source>
        <dbReference type="EMBL" id="KAK8599815.1"/>
    </source>
</evidence>
<dbReference type="PANTHER" id="PTHR11922:SF2">
    <property type="entry name" value="GMP SYNTHASE [GLUTAMINE-HYDROLYZING]"/>
    <property type="match status" value="1"/>
</dbReference>
<dbReference type="InterPro" id="IPR018108">
    <property type="entry name" value="MCP_transmembrane"/>
</dbReference>
<dbReference type="Gene3D" id="3.40.50.880">
    <property type="match status" value="1"/>
</dbReference>
<organism evidence="17 18">
    <name type="scientific">Hibiscus sabdariffa</name>
    <name type="common">roselle</name>
    <dbReference type="NCBI Taxonomy" id="183260"/>
    <lineage>
        <taxon>Eukaryota</taxon>
        <taxon>Viridiplantae</taxon>
        <taxon>Streptophyta</taxon>
        <taxon>Embryophyta</taxon>
        <taxon>Tracheophyta</taxon>
        <taxon>Spermatophyta</taxon>
        <taxon>Magnoliopsida</taxon>
        <taxon>eudicotyledons</taxon>
        <taxon>Gunneridae</taxon>
        <taxon>Pentapetalae</taxon>
        <taxon>rosids</taxon>
        <taxon>malvids</taxon>
        <taxon>Malvales</taxon>
        <taxon>Malvaceae</taxon>
        <taxon>Malvoideae</taxon>
        <taxon>Hibiscus</taxon>
    </lineage>
</organism>
<evidence type="ECO:0000256" key="12">
    <source>
        <dbReference type="ARBA" id="ARBA00023136"/>
    </source>
</evidence>
<dbReference type="Gene3D" id="3.30.300.10">
    <property type="match status" value="1"/>
</dbReference>
<dbReference type="Pfam" id="PF00958">
    <property type="entry name" value="GMP_synt_C"/>
    <property type="match status" value="1"/>
</dbReference>
<dbReference type="NCBIfam" id="TIGR00888">
    <property type="entry name" value="guaA_Nterm"/>
    <property type="match status" value="1"/>
</dbReference>
<feature type="domain" description="GMPS ATP-PPase" evidence="16">
    <location>
        <begin position="889"/>
        <end position="1090"/>
    </location>
</feature>
<evidence type="ECO:0000256" key="11">
    <source>
        <dbReference type="ARBA" id="ARBA00022962"/>
    </source>
</evidence>
<dbReference type="InterPro" id="IPR025777">
    <property type="entry name" value="GMPS_ATP_PPase_dom"/>
</dbReference>
<evidence type="ECO:0000256" key="14">
    <source>
        <dbReference type="PROSITE-ProRule" id="PRU00282"/>
    </source>
</evidence>
<evidence type="ECO:0000256" key="3">
    <source>
        <dbReference type="ARBA" id="ARBA00012746"/>
    </source>
</evidence>
<protein>
    <recommendedName>
        <fullName evidence="4">GMP synthase [glutamine-hydrolyzing]</fullName>
        <ecNumber evidence="3">6.3.5.2</ecNumber>
    </recommendedName>
    <alternativeName>
        <fullName evidence="13">Glutamine amidotransferase</fullName>
    </alternativeName>
</protein>
<evidence type="ECO:0000256" key="9">
    <source>
        <dbReference type="ARBA" id="ARBA00022755"/>
    </source>
</evidence>
<evidence type="ECO:0000259" key="16">
    <source>
        <dbReference type="PROSITE" id="PS51553"/>
    </source>
</evidence>
<comment type="subcellular location">
    <subcellularLocation>
        <location evidence="1">Membrane</location>
        <topology evidence="1">Multi-pass membrane protein</topology>
    </subcellularLocation>
</comment>
<dbReference type="InterPro" id="IPR029062">
    <property type="entry name" value="Class_I_gatase-like"/>
</dbReference>
<evidence type="ECO:0000313" key="18">
    <source>
        <dbReference type="Proteomes" id="UP001472677"/>
    </source>
</evidence>
<evidence type="ECO:0000256" key="2">
    <source>
        <dbReference type="ARBA" id="ARBA00005153"/>
    </source>
</evidence>
<keyword evidence="10 15" id="KW-0067">ATP-binding</keyword>
<dbReference type="Proteomes" id="UP001472677">
    <property type="component" value="Unassembled WGS sequence"/>
</dbReference>
<dbReference type="InterPro" id="IPR022955">
    <property type="entry name" value="GMP_synthase"/>
</dbReference>
<keyword evidence="9 15" id="KW-0658">Purine biosynthesis</keyword>
<keyword evidence="6 14" id="KW-0812">Transmembrane</keyword>
<gene>
    <name evidence="17" type="ORF">V6N12_049687</name>
</gene>
<name>A0ABR2GAI3_9ROSI</name>
<evidence type="ECO:0000256" key="5">
    <source>
        <dbReference type="ARBA" id="ARBA00022598"/>
    </source>
</evidence>
<evidence type="ECO:0000256" key="13">
    <source>
        <dbReference type="ARBA" id="ARBA00031356"/>
    </source>
</evidence>
<dbReference type="Gene3D" id="3.40.50.620">
    <property type="entry name" value="HUPs"/>
    <property type="match status" value="1"/>
</dbReference>
<feature type="repeat" description="Solcar" evidence="14">
    <location>
        <begin position="370"/>
        <end position="454"/>
    </location>
</feature>
<dbReference type="InterPro" id="IPR001674">
    <property type="entry name" value="GMP_synth_C"/>
</dbReference>
<evidence type="ECO:0000256" key="1">
    <source>
        <dbReference type="ARBA" id="ARBA00004141"/>
    </source>
</evidence>
<dbReference type="InterPro" id="IPR017926">
    <property type="entry name" value="GATASE"/>
</dbReference>
<comment type="caution">
    <text evidence="17">The sequence shown here is derived from an EMBL/GenBank/DDBJ whole genome shotgun (WGS) entry which is preliminary data.</text>
</comment>
<feature type="repeat" description="Solcar" evidence="14">
    <location>
        <begin position="557"/>
        <end position="649"/>
    </location>
</feature>
<dbReference type="EC" id="6.3.5.2" evidence="3"/>
<evidence type="ECO:0000256" key="7">
    <source>
        <dbReference type="ARBA" id="ARBA00022741"/>
    </source>
</evidence>
<dbReference type="SUPFAM" id="SSF54810">
    <property type="entry name" value="GMP synthetase C-terminal dimerisation domain"/>
    <property type="match status" value="1"/>
</dbReference>
<accession>A0ABR2GAI3</accession>
<dbReference type="Pfam" id="PF00117">
    <property type="entry name" value="GATase"/>
    <property type="match status" value="1"/>
</dbReference>
<dbReference type="SUPFAM" id="SSF103506">
    <property type="entry name" value="Mitochondrial carrier"/>
    <property type="match status" value="1"/>
</dbReference>
<evidence type="ECO:0000256" key="8">
    <source>
        <dbReference type="ARBA" id="ARBA00022749"/>
    </source>
</evidence>
<dbReference type="InterPro" id="IPR014729">
    <property type="entry name" value="Rossmann-like_a/b/a_fold"/>
</dbReference>
<dbReference type="InterPro" id="IPR023395">
    <property type="entry name" value="MCP_dom_sf"/>
</dbReference>
<dbReference type="InterPro" id="IPR004739">
    <property type="entry name" value="GMP_synth_GATase"/>
</dbReference>
<dbReference type="CDD" id="cd01997">
    <property type="entry name" value="GMP_synthase_C"/>
    <property type="match status" value="1"/>
</dbReference>
<dbReference type="Pfam" id="PF00153">
    <property type="entry name" value="Mito_carr"/>
    <property type="match status" value="3"/>
</dbReference>
<dbReference type="NCBIfam" id="TIGR00884">
    <property type="entry name" value="guaA_Cterm"/>
    <property type="match status" value="1"/>
</dbReference>
<dbReference type="PROSITE" id="PS51553">
    <property type="entry name" value="GMPS_ATP_PPASE"/>
    <property type="match status" value="1"/>
</dbReference>
<evidence type="ECO:0000256" key="4">
    <source>
        <dbReference type="ARBA" id="ARBA00021562"/>
    </source>
</evidence>
<feature type="repeat" description="Solcar" evidence="14">
    <location>
        <begin position="463"/>
        <end position="546"/>
    </location>
</feature>
<evidence type="ECO:0000256" key="10">
    <source>
        <dbReference type="ARBA" id="ARBA00022840"/>
    </source>
</evidence>
<dbReference type="SUPFAM" id="SSF52402">
    <property type="entry name" value="Adenine nucleotide alpha hydrolases-like"/>
    <property type="match status" value="1"/>
</dbReference>
<dbReference type="CDD" id="cd01742">
    <property type="entry name" value="GATase1_GMP_Synthase"/>
    <property type="match status" value="1"/>
</dbReference>
<keyword evidence="18" id="KW-1185">Reference proteome</keyword>
<proteinExistence type="inferred from homology"/>
<dbReference type="EMBL" id="JBBPBM010000001">
    <property type="protein sequence ID" value="KAK8599815.1"/>
    <property type="molecule type" value="Genomic_DNA"/>
</dbReference>
<dbReference type="SUPFAM" id="SSF52317">
    <property type="entry name" value="Class I glutamine amidotransferase-like"/>
    <property type="match status" value="1"/>
</dbReference>
<keyword evidence="7 15" id="KW-0547">Nucleotide-binding</keyword>
<sequence>MSASRKPYRSGQPSIKYRVSPAEGAFFEIGELVPEEYAPSLPDNNNRKTQIKSDAKQPQILSTAEFISSLNQIWNSASCLAIPQQQTNLERSCRVFQKEDILVNLGLGDDGTRSISADSKLFCINLTTARQLPSVMKPNFDFVKITKKMSKIDSSIGNTNHSFYQGLLCCGSDFSNESWKGNGLAAVGFSYEVGNIYKWMRKMIPHAGLKYFANVPEIVNKKIGEYCTAASFGVGNCISSDVTCPTDNVPIEDVEPYSHHIESKDSSSSDDAKLVFNTRGTSSVCSDYFVTDVQETKADCSVLRTPDSDLCVDYHINSLASHYSTHKEWQHLNNGNEYLDNQRKQPALFFRDDSRTETHSAASEKPQYALAKHEPAFAGAFAGIFVSLCLHPIDTVKTVIQSCNAEQKSIFYIGRSIISERGLTGLYRGIASNIASSAPISALYTFSYESLKGALLPLLPKEYHSLAHCMAGGCASIATSFIFTPSERIKQQMQVGVHYQNCWKALVEIIKKGGLPSLYTGWGAVLCRNVPHSIIKFYTYESLKQVMLTSSQSPAQLNTLQTLVCGALAGSTAAFFTTPFDVVKTRLQTQVVLQIPGSLSRYNNVYHALQDIWMHEGLKGVYRGLVPRLVMYTMQGALFFASYEFFKQLLCLEAPQLIAHKQENEDDASLQLPSSTSTSTARTLSSSPSRLHVLILDFGSQYTHLITRRIRALSVFSLCISGTSPLSSITSLNPKVVILSGGPHSVHSDDSPSFPDGFVDWALSNGVFVLGICYGLQLIVQRLGGEVMVGQKQEYGRMEIEVVKNCGIFGGKKVGDKQVVWMSHGDEAARLPDGFEVVATSLQGVVAAVEDRNRKFYGLQYHPEVTHSPQGMETLRYFLFDVCGVNAGWKMEDVMDEEIKVINNTLAPDDHVICALSGGVDSTVAATLVHKAIGDRLHCVFVDNGLLRYKERERVMETFESDLHLPVTCVDASDQFLSKFKGVVDPEMKRKIIGKEFICIFDAFAQELEQKLGKKPAFLVQGTLYPDVIESCPPPGSGRTHSHTIKSHHNVGGLPKDMKLKLIEPLKLLFKDEVRQLGKILKVPEPFLKRHPFPGPGLAVRVLGDVTEGNALDIVRQVDEIFIQSIKDAGIYDSIWKAFAVFLPVKSVGVQGDQRTHSYVVTLRAVTSQDGMTADWYCFENSFLKDVSQRICNNVRGVNRVTLDITSKPPSTIEWE</sequence>
<feature type="binding site" evidence="15">
    <location>
        <begin position="917"/>
        <end position="923"/>
    </location>
    <ligand>
        <name>ATP</name>
        <dbReference type="ChEBI" id="CHEBI:30616"/>
    </ligand>
</feature>
<keyword evidence="12 14" id="KW-0472">Membrane</keyword>
<reference evidence="17 18" key="1">
    <citation type="journal article" date="2024" name="G3 (Bethesda)">
        <title>Genome assembly of Hibiscus sabdariffa L. provides insights into metabolisms of medicinal natural products.</title>
        <authorList>
            <person name="Kim T."/>
        </authorList>
    </citation>
    <scope>NUCLEOTIDE SEQUENCE [LARGE SCALE GENOMIC DNA]</scope>
    <source>
        <strain evidence="17">TK-2024</strain>
        <tissue evidence="17">Old leaves</tissue>
    </source>
</reference>
<dbReference type="HAMAP" id="MF_00344">
    <property type="entry name" value="GMP_synthase"/>
    <property type="match status" value="1"/>
</dbReference>
<evidence type="ECO:0000256" key="6">
    <source>
        <dbReference type="ARBA" id="ARBA00022692"/>
    </source>
</evidence>
<dbReference type="PROSITE" id="PS51273">
    <property type="entry name" value="GATASE_TYPE_1"/>
    <property type="match status" value="1"/>
</dbReference>
<comment type="pathway">
    <text evidence="2">Purine metabolism; GMP biosynthesis; GMP from XMP (L-Gln route): step 1/1.</text>
</comment>
<dbReference type="NCBIfam" id="NF000848">
    <property type="entry name" value="PRK00074.1"/>
    <property type="match status" value="1"/>
</dbReference>
<evidence type="ECO:0000256" key="15">
    <source>
        <dbReference type="PROSITE-ProRule" id="PRU00886"/>
    </source>
</evidence>